<dbReference type="OrthoDB" id="964746at2"/>
<sequence length="159" mass="16900">MARTARPAALKLLHGRGNGTDSGGRKVATGPAFRRIAPEAPEWLSAEAAAEWDRVVPGLQRLDILKEEDRAVLAAYCETWARFVEATRDVQANGLTITNHSTRKDGTESEWTTTNPAVGIAAAAGKELRAFAAHFGLTPSTEAALSKGGSGGEEEENPF</sequence>
<proteinExistence type="predicted"/>
<evidence type="ECO:0000256" key="1">
    <source>
        <dbReference type="SAM" id="MobiDB-lite"/>
    </source>
</evidence>
<keyword evidence="3" id="KW-1185">Reference proteome</keyword>
<dbReference type="Proteomes" id="UP000199529">
    <property type="component" value="Unassembled WGS sequence"/>
</dbReference>
<dbReference type="EMBL" id="FNOK01000087">
    <property type="protein sequence ID" value="SDZ51374.1"/>
    <property type="molecule type" value="Genomic_DNA"/>
</dbReference>
<gene>
    <name evidence="2" type="ORF">SAMN05216215_108726</name>
</gene>
<feature type="region of interest" description="Disordered" evidence="1">
    <location>
        <begin position="1"/>
        <end position="27"/>
    </location>
</feature>
<dbReference type="NCBIfam" id="TIGR01558">
    <property type="entry name" value="sm_term_P27"/>
    <property type="match status" value="1"/>
</dbReference>
<evidence type="ECO:0000313" key="3">
    <source>
        <dbReference type="Proteomes" id="UP000199529"/>
    </source>
</evidence>
<reference evidence="3" key="1">
    <citation type="submission" date="2016-10" db="EMBL/GenBank/DDBJ databases">
        <authorList>
            <person name="Varghese N."/>
            <person name="Submissions S."/>
        </authorList>
    </citation>
    <scope>NUCLEOTIDE SEQUENCE [LARGE SCALE GENOMIC DNA]</scope>
    <source>
        <strain evidence="3">CGMCC 4.3530</strain>
    </source>
</reference>
<name>A0A1H3TMA3_9PSEU</name>
<dbReference type="RefSeq" id="WP_093278251.1">
    <property type="nucleotide sequence ID" value="NZ_FNOK01000087.1"/>
</dbReference>
<organism evidence="2 3">
    <name type="scientific">Saccharopolyspora shandongensis</name>
    <dbReference type="NCBI Taxonomy" id="418495"/>
    <lineage>
        <taxon>Bacteria</taxon>
        <taxon>Bacillati</taxon>
        <taxon>Actinomycetota</taxon>
        <taxon>Actinomycetes</taxon>
        <taxon>Pseudonocardiales</taxon>
        <taxon>Pseudonocardiaceae</taxon>
        <taxon>Saccharopolyspora</taxon>
    </lineage>
</organism>
<dbReference type="STRING" id="418495.SAMN05216215_108726"/>
<dbReference type="Pfam" id="PF05119">
    <property type="entry name" value="Terminase_4"/>
    <property type="match status" value="1"/>
</dbReference>
<protein>
    <submittedName>
        <fullName evidence="2">Phage terminase, small subunit, putative, P27 family</fullName>
    </submittedName>
</protein>
<dbReference type="AlphaFoldDB" id="A0A1H3TMA3"/>
<accession>A0A1H3TMA3</accession>
<dbReference type="InterPro" id="IPR006448">
    <property type="entry name" value="Phage_term_ssu_P27"/>
</dbReference>
<evidence type="ECO:0000313" key="2">
    <source>
        <dbReference type="EMBL" id="SDZ51374.1"/>
    </source>
</evidence>